<dbReference type="SUPFAM" id="SSF51261">
    <property type="entry name" value="Duplicated hybrid motif"/>
    <property type="match status" value="1"/>
</dbReference>
<proteinExistence type="predicted"/>
<dbReference type="GO" id="GO:0004222">
    <property type="term" value="F:metalloendopeptidase activity"/>
    <property type="evidence" value="ECO:0007669"/>
    <property type="project" value="TreeGrafter"/>
</dbReference>
<dbReference type="AlphaFoldDB" id="A0A8J3YEM6"/>
<reference evidence="3" key="1">
    <citation type="submission" date="2021-01" db="EMBL/GenBank/DDBJ databases">
        <title>Whole genome shotgun sequence of Spirilliplanes yamanashiensis NBRC 15828.</title>
        <authorList>
            <person name="Komaki H."/>
            <person name="Tamura T."/>
        </authorList>
    </citation>
    <scope>NUCLEOTIDE SEQUENCE</scope>
    <source>
        <strain evidence="3">NBRC 15828</strain>
    </source>
</reference>
<feature type="domain" description="M23ase beta-sheet core" evidence="2">
    <location>
        <begin position="239"/>
        <end position="346"/>
    </location>
</feature>
<keyword evidence="4" id="KW-1185">Reference proteome</keyword>
<dbReference type="Gene3D" id="2.70.70.10">
    <property type="entry name" value="Glucose Permease (Domain IIA)"/>
    <property type="match status" value="1"/>
</dbReference>
<dbReference type="Proteomes" id="UP000652013">
    <property type="component" value="Unassembled WGS sequence"/>
</dbReference>
<comment type="caution">
    <text evidence="3">The sequence shown here is derived from an EMBL/GenBank/DDBJ whole genome shotgun (WGS) entry which is preliminary data.</text>
</comment>
<accession>A0A8J3YEM6</accession>
<dbReference type="RefSeq" id="WP_203941550.1">
    <property type="nucleotide sequence ID" value="NZ_BAAAGJ010000013.1"/>
</dbReference>
<evidence type="ECO:0000256" key="1">
    <source>
        <dbReference type="SAM" id="MobiDB-lite"/>
    </source>
</evidence>
<dbReference type="InterPro" id="IPR016047">
    <property type="entry name" value="M23ase_b-sheet_dom"/>
</dbReference>
<dbReference type="CDD" id="cd12797">
    <property type="entry name" value="M23_peptidase"/>
    <property type="match status" value="1"/>
</dbReference>
<sequence length="371" mass="38532">MPSPRHEGGLRRVKLRAVLLAVLTLPAVMTAGIAVTAAAAGALERSTCSSPVPPTASGESSPGLQQLSAVKRSNARAIYTVGVQLGVPYRGEVIAIATALQESSLINKAVATDHDSLGLFQQRPSQGWGTAAQILDPVYASTAFYRRLRAVNGWERMPLTEAAQAVQRSKYPAAYAKWEPLATALAADAAAATGKIVLTGACQPVCPPSGDDEARPTCEWVAPVQAGIVSGFRTSARPGHDGVDLGAARATPIRVASAGSVIIVRCDIEPASYGCNRDGSPATPGCGWYVDVEHTDDIITRYCHMLVQPTVAVGQRVAAGQIIGYVGSSGHSSGPHLHFEVHLAGDRSAAGAVDPVIFMAQRGVDLSKGEG</sequence>
<feature type="region of interest" description="Disordered" evidence="1">
    <location>
        <begin position="46"/>
        <end position="65"/>
    </location>
</feature>
<dbReference type="PANTHER" id="PTHR21666">
    <property type="entry name" value="PEPTIDASE-RELATED"/>
    <property type="match status" value="1"/>
</dbReference>
<dbReference type="PANTHER" id="PTHR21666:SF270">
    <property type="entry name" value="MUREIN HYDROLASE ACTIVATOR ENVC"/>
    <property type="match status" value="1"/>
</dbReference>
<name>A0A8J3YEM6_9ACTN</name>
<dbReference type="Pfam" id="PF01551">
    <property type="entry name" value="Peptidase_M23"/>
    <property type="match status" value="1"/>
</dbReference>
<dbReference type="InterPro" id="IPR050570">
    <property type="entry name" value="Cell_wall_metabolism_enzyme"/>
</dbReference>
<protein>
    <recommendedName>
        <fullName evidence="2">M23ase beta-sheet core domain-containing protein</fullName>
    </recommendedName>
</protein>
<dbReference type="EMBL" id="BOOY01000041">
    <property type="protein sequence ID" value="GIJ06367.1"/>
    <property type="molecule type" value="Genomic_DNA"/>
</dbReference>
<evidence type="ECO:0000313" key="3">
    <source>
        <dbReference type="EMBL" id="GIJ06367.1"/>
    </source>
</evidence>
<gene>
    <name evidence="3" type="ORF">Sya03_57190</name>
</gene>
<dbReference type="InterPro" id="IPR011055">
    <property type="entry name" value="Dup_hybrid_motif"/>
</dbReference>
<organism evidence="3 4">
    <name type="scientific">Spirilliplanes yamanashiensis</name>
    <dbReference type="NCBI Taxonomy" id="42233"/>
    <lineage>
        <taxon>Bacteria</taxon>
        <taxon>Bacillati</taxon>
        <taxon>Actinomycetota</taxon>
        <taxon>Actinomycetes</taxon>
        <taxon>Micromonosporales</taxon>
        <taxon>Micromonosporaceae</taxon>
        <taxon>Spirilliplanes</taxon>
    </lineage>
</organism>
<evidence type="ECO:0000259" key="2">
    <source>
        <dbReference type="Pfam" id="PF01551"/>
    </source>
</evidence>
<evidence type="ECO:0000313" key="4">
    <source>
        <dbReference type="Proteomes" id="UP000652013"/>
    </source>
</evidence>